<sequence>MRDGVVNSCGALTGPPVFHLLARRSSGLRSSGLPVWRRIGGLDTFKADDDALSLVHPDR</sequence>
<organism evidence="1 2">
    <name type="scientific">Sinosporangium siamense</name>
    <dbReference type="NCBI Taxonomy" id="1367973"/>
    <lineage>
        <taxon>Bacteria</taxon>
        <taxon>Bacillati</taxon>
        <taxon>Actinomycetota</taxon>
        <taxon>Actinomycetes</taxon>
        <taxon>Streptosporangiales</taxon>
        <taxon>Streptosporangiaceae</taxon>
        <taxon>Sinosporangium</taxon>
    </lineage>
</organism>
<proteinExistence type="predicted"/>
<dbReference type="AlphaFoldDB" id="A0A919RKM1"/>
<keyword evidence="2" id="KW-1185">Reference proteome</keyword>
<gene>
    <name evidence="1" type="ORF">Ssi02_57490</name>
</gene>
<comment type="caution">
    <text evidence="1">The sequence shown here is derived from an EMBL/GenBank/DDBJ whole genome shotgun (WGS) entry which is preliminary data.</text>
</comment>
<dbReference type="Proteomes" id="UP000606172">
    <property type="component" value="Unassembled WGS sequence"/>
</dbReference>
<protein>
    <submittedName>
        <fullName evidence="1">Uncharacterized protein</fullName>
    </submittedName>
</protein>
<dbReference type="EMBL" id="BOOW01000036">
    <property type="protein sequence ID" value="GII95518.1"/>
    <property type="molecule type" value="Genomic_DNA"/>
</dbReference>
<accession>A0A919RKM1</accession>
<name>A0A919RKM1_9ACTN</name>
<evidence type="ECO:0000313" key="2">
    <source>
        <dbReference type="Proteomes" id="UP000606172"/>
    </source>
</evidence>
<reference evidence="1" key="1">
    <citation type="submission" date="2021-01" db="EMBL/GenBank/DDBJ databases">
        <title>Whole genome shotgun sequence of Sinosporangium siamense NBRC 109515.</title>
        <authorList>
            <person name="Komaki H."/>
            <person name="Tamura T."/>
        </authorList>
    </citation>
    <scope>NUCLEOTIDE SEQUENCE</scope>
    <source>
        <strain evidence="1">NBRC 109515</strain>
    </source>
</reference>
<evidence type="ECO:0000313" key="1">
    <source>
        <dbReference type="EMBL" id="GII95518.1"/>
    </source>
</evidence>